<keyword evidence="7" id="KW-1185">Reference proteome</keyword>
<name>H7EJX7_9SPIR</name>
<evidence type="ECO:0000256" key="1">
    <source>
        <dbReference type="ARBA" id="ARBA00006821"/>
    </source>
</evidence>
<dbReference type="Pfam" id="PF09210">
    <property type="entry name" value="BE_C"/>
    <property type="match status" value="1"/>
</dbReference>
<dbReference type="GO" id="GO:0030979">
    <property type="term" value="P:alpha-glucan biosynthetic process"/>
    <property type="evidence" value="ECO:0007669"/>
    <property type="project" value="InterPro"/>
</dbReference>
<evidence type="ECO:0000259" key="5">
    <source>
        <dbReference type="Pfam" id="PF09210"/>
    </source>
</evidence>
<dbReference type="GO" id="GO:0003844">
    <property type="term" value="F:1,4-alpha-glucan branching enzyme activity"/>
    <property type="evidence" value="ECO:0007669"/>
    <property type="project" value="InterPro"/>
</dbReference>
<dbReference type="InterPro" id="IPR037090">
    <property type="entry name" value="57_glycoside_trans_central"/>
</dbReference>
<dbReference type="InterPro" id="IPR028995">
    <property type="entry name" value="Glyco_hydro_57/38_cen_sf"/>
</dbReference>
<dbReference type="Gene3D" id="1.20.1430.10">
    <property type="entry name" value="Families 57/38 glycoside transferase, middle domain"/>
    <property type="match status" value="1"/>
</dbReference>
<dbReference type="InterPro" id="IPR040042">
    <property type="entry name" value="Branching_enz_MT3115-like"/>
</dbReference>
<feature type="domain" description="Glycoside hydrolase family 57 N-terminal" evidence="4">
    <location>
        <begin position="11"/>
        <end position="275"/>
    </location>
</feature>
<dbReference type="OrthoDB" id="9803279at2"/>
<evidence type="ECO:0000256" key="3">
    <source>
        <dbReference type="RuleBase" id="RU361196"/>
    </source>
</evidence>
<reference evidence="6 7" key="1">
    <citation type="submission" date="2011-09" db="EMBL/GenBank/DDBJ databases">
        <title>The draft genome of Treponema saccharophilum DSM 2985.</title>
        <authorList>
            <consortium name="US DOE Joint Genome Institute (JGI-PGF)"/>
            <person name="Lucas S."/>
            <person name="Copeland A."/>
            <person name="Lapidus A."/>
            <person name="Glavina del Rio T."/>
            <person name="Dalin E."/>
            <person name="Tice H."/>
            <person name="Bruce D."/>
            <person name="Goodwin L."/>
            <person name="Pitluck S."/>
            <person name="Peters L."/>
            <person name="Kyrpides N."/>
            <person name="Mavromatis K."/>
            <person name="Ivanova N."/>
            <person name="Markowitz V."/>
            <person name="Cheng J.-F."/>
            <person name="Hugenholtz P."/>
            <person name="Woyke T."/>
            <person name="Wu D."/>
            <person name="Gronow S."/>
            <person name="Wellnitz S."/>
            <person name="Brambilla E."/>
            <person name="Klenk H.-P."/>
            <person name="Eisen J.A."/>
        </authorList>
    </citation>
    <scope>NUCLEOTIDE SEQUENCE [LARGE SCALE GENOMIC DNA]</scope>
    <source>
        <strain evidence="6 7">DSM 2985</strain>
    </source>
</reference>
<dbReference type="STRING" id="907348.TresaDRAFT_1400"/>
<dbReference type="RefSeq" id="WP_002703712.1">
    <property type="nucleotide sequence ID" value="NZ_AGRW01000043.1"/>
</dbReference>
<comment type="caution">
    <text evidence="6">The sequence shown here is derived from an EMBL/GenBank/DDBJ whole genome shotgun (WGS) entry which is preliminary data.</text>
</comment>
<accession>H7EJX7</accession>
<proteinExistence type="inferred from homology"/>
<evidence type="ECO:0008006" key="8">
    <source>
        <dbReference type="Google" id="ProtNLM"/>
    </source>
</evidence>
<evidence type="ECO:0000256" key="2">
    <source>
        <dbReference type="ARBA" id="ARBA00023277"/>
    </source>
</evidence>
<dbReference type="Gene3D" id="3.20.110.10">
    <property type="entry name" value="Glycoside hydrolase 38, N terminal domain"/>
    <property type="match status" value="1"/>
</dbReference>
<dbReference type="SUPFAM" id="SSF88713">
    <property type="entry name" value="Glycoside hydrolase/deacetylase"/>
    <property type="match status" value="1"/>
</dbReference>
<feature type="domain" description="1,4-alpha-glucan branching enzyme C-terminal" evidence="5">
    <location>
        <begin position="430"/>
        <end position="535"/>
    </location>
</feature>
<keyword evidence="2 3" id="KW-0119">Carbohydrate metabolism</keyword>
<dbReference type="InterPro" id="IPR027291">
    <property type="entry name" value="Glyco_hydro_38_N_sf"/>
</dbReference>
<sequence length="539" mass="59987">MSSKNLVLLVVAHQAYIRHTDDENKYGRENDILFSSISGTYIPLLNMLNGFSERKIGCKISLVLSPTLCSLLVDPVVQGQYVSWLERRIALGKKEVVRCAGDEGLLRNARASLGKAERDLHDFCDVYGMDLVGAFSALSEAGEIELLATCGTYAYLPHYADLPEVLNAQVETGLYAHRRFFNSLPDGFYLPYLGYCSGIENVLRSYGMNYSLVDNHGFFFSSDKIEKGIFAPVRCSKMNPLAFFAQDSDVSGEISAFSMNPCYKDVSDDIGFELPSGDLAEFLPEGAARIPTGFQYRARSSAVYDAEEACRQCAADAEAFVSEKAAKLREAELMLCSEGKNSSASLVCTIPADMLGRNWAEGVDFLSDVIESLSSRQDISVCGCSDILRSMRREKQEIQIASIYPCADTGDGFAENHLDNSNAWMVRYARKMCERMIDISDRFPNDTGLKIRLLNLGAKELLLSQSGEWAEMAHDSDSDDDEASFGEYAASRVEECIKSFIIVYDSLGSNTVSTEWLTNLERKHNLFPWMNFRIFSPKK</sequence>
<dbReference type="PATRIC" id="fig|907348.3.peg.1173"/>
<gene>
    <name evidence="6" type="ORF">TresaDRAFT_1400</name>
</gene>
<organism evidence="6 7">
    <name type="scientific">Treponema saccharophilum DSM 2985</name>
    <dbReference type="NCBI Taxonomy" id="907348"/>
    <lineage>
        <taxon>Bacteria</taxon>
        <taxon>Pseudomonadati</taxon>
        <taxon>Spirochaetota</taxon>
        <taxon>Spirochaetia</taxon>
        <taxon>Spirochaetales</taxon>
        <taxon>Treponemataceae</taxon>
        <taxon>Treponema</taxon>
    </lineage>
</organism>
<dbReference type="InterPro" id="IPR011330">
    <property type="entry name" value="Glyco_hydro/deAcase_b/a-brl"/>
</dbReference>
<dbReference type="PANTHER" id="PTHR41695">
    <property type="entry name" value="1,4-ALPHA-GLUCAN BRANCHING ENZYME RV3031-RELATED"/>
    <property type="match status" value="1"/>
</dbReference>
<dbReference type="Proteomes" id="UP000003571">
    <property type="component" value="Unassembled WGS sequence"/>
</dbReference>
<comment type="similarity">
    <text evidence="1 3">Belongs to the glycosyl hydrolase 57 family.</text>
</comment>
<evidence type="ECO:0000313" key="7">
    <source>
        <dbReference type="Proteomes" id="UP000003571"/>
    </source>
</evidence>
<protein>
    <recommendedName>
        <fullName evidence="8">Glycoside hydrolase family 57</fullName>
    </recommendedName>
</protein>
<dbReference type="EMBL" id="AGRW01000043">
    <property type="protein sequence ID" value="EIC02064.1"/>
    <property type="molecule type" value="Genomic_DNA"/>
</dbReference>
<dbReference type="SUPFAM" id="SSF88688">
    <property type="entry name" value="Families 57/38 glycoside transferase middle domain"/>
    <property type="match status" value="1"/>
</dbReference>
<dbReference type="InterPro" id="IPR015293">
    <property type="entry name" value="BE_C"/>
</dbReference>
<dbReference type="Pfam" id="PF03065">
    <property type="entry name" value="Glyco_hydro_57"/>
    <property type="match status" value="1"/>
</dbReference>
<dbReference type="AlphaFoldDB" id="H7EJX7"/>
<dbReference type="InterPro" id="IPR004300">
    <property type="entry name" value="Glyco_hydro_57_N"/>
</dbReference>
<dbReference type="GO" id="GO:0005576">
    <property type="term" value="C:extracellular region"/>
    <property type="evidence" value="ECO:0007669"/>
    <property type="project" value="TreeGrafter"/>
</dbReference>
<dbReference type="eggNOG" id="COG1543">
    <property type="taxonomic scope" value="Bacteria"/>
</dbReference>
<evidence type="ECO:0000259" key="4">
    <source>
        <dbReference type="Pfam" id="PF03065"/>
    </source>
</evidence>
<dbReference type="PANTHER" id="PTHR41695:SF1">
    <property type="entry name" value="1,4-ALPHA-GLUCAN BRANCHING ENZYME TK1436"/>
    <property type="match status" value="1"/>
</dbReference>
<evidence type="ECO:0000313" key="6">
    <source>
        <dbReference type="EMBL" id="EIC02064.1"/>
    </source>
</evidence>